<keyword evidence="2" id="KW-1185">Reference proteome</keyword>
<gene>
    <name evidence="1" type="ORF">GCM10007362_09110</name>
</gene>
<evidence type="ECO:0000313" key="2">
    <source>
        <dbReference type="Proteomes" id="UP000605427"/>
    </source>
</evidence>
<proteinExistence type="predicted"/>
<sequence length="47" mass="5648">MVVQLTFAAVLLILIYVVVKKVSYSKRVQRIAETQEKRFMKRFEEEE</sequence>
<accession>A0ABQ1ZQ92</accession>
<protein>
    <recommendedName>
        <fullName evidence="3">DUF4083 domain-containing protein</fullName>
    </recommendedName>
</protein>
<organism evidence="1 2">
    <name type="scientific">Saccharibacillus endophyticus</name>
    <dbReference type="NCBI Taxonomy" id="2060666"/>
    <lineage>
        <taxon>Bacteria</taxon>
        <taxon>Bacillati</taxon>
        <taxon>Bacillota</taxon>
        <taxon>Bacilli</taxon>
        <taxon>Bacillales</taxon>
        <taxon>Paenibacillaceae</taxon>
        <taxon>Saccharibacillus</taxon>
    </lineage>
</organism>
<name>A0ABQ1ZQ92_9BACL</name>
<evidence type="ECO:0008006" key="3">
    <source>
        <dbReference type="Google" id="ProtNLM"/>
    </source>
</evidence>
<evidence type="ECO:0000313" key="1">
    <source>
        <dbReference type="EMBL" id="GGH71726.1"/>
    </source>
</evidence>
<dbReference type="RefSeq" id="WP_172239688.1">
    <property type="nucleotide sequence ID" value="NZ_BMDD01000001.1"/>
</dbReference>
<dbReference type="EMBL" id="BMDD01000001">
    <property type="protein sequence ID" value="GGH71726.1"/>
    <property type="molecule type" value="Genomic_DNA"/>
</dbReference>
<reference evidence="2" key="1">
    <citation type="journal article" date="2019" name="Int. J. Syst. Evol. Microbiol.">
        <title>The Global Catalogue of Microorganisms (GCM) 10K type strain sequencing project: providing services to taxonomists for standard genome sequencing and annotation.</title>
        <authorList>
            <consortium name="The Broad Institute Genomics Platform"/>
            <consortium name="The Broad Institute Genome Sequencing Center for Infectious Disease"/>
            <person name="Wu L."/>
            <person name="Ma J."/>
        </authorList>
    </citation>
    <scope>NUCLEOTIDE SEQUENCE [LARGE SCALE GENOMIC DNA]</scope>
    <source>
        <strain evidence="2">CCM 8702</strain>
    </source>
</reference>
<comment type="caution">
    <text evidence="1">The sequence shown here is derived from an EMBL/GenBank/DDBJ whole genome shotgun (WGS) entry which is preliminary data.</text>
</comment>
<dbReference type="Proteomes" id="UP000605427">
    <property type="component" value="Unassembled WGS sequence"/>
</dbReference>